<dbReference type="AlphaFoldDB" id="A0A918DBF9"/>
<dbReference type="EMBL" id="BMMM01000034">
    <property type="protein sequence ID" value="GGN95862.1"/>
    <property type="molecule type" value="Genomic_DNA"/>
</dbReference>
<name>A0A918DBF9_9ACTN</name>
<protein>
    <submittedName>
        <fullName evidence="2">Uncharacterized protein</fullName>
    </submittedName>
</protein>
<proteinExistence type="predicted"/>
<feature type="region of interest" description="Disordered" evidence="1">
    <location>
        <begin position="39"/>
        <end position="65"/>
    </location>
</feature>
<evidence type="ECO:0000256" key="1">
    <source>
        <dbReference type="SAM" id="MobiDB-lite"/>
    </source>
</evidence>
<keyword evidence="3" id="KW-1185">Reference proteome</keyword>
<sequence length="65" mass="7267">MRHIVRYDDENGVVTAALTPGSWECERYVIAQWLAGERQPSPSRGISRPGERSITISRPASRVLS</sequence>
<evidence type="ECO:0000313" key="3">
    <source>
        <dbReference type="Proteomes" id="UP000600365"/>
    </source>
</evidence>
<gene>
    <name evidence="2" type="ORF">GCM10011579_096740</name>
</gene>
<feature type="compositionally biased region" description="Polar residues" evidence="1">
    <location>
        <begin position="54"/>
        <end position="65"/>
    </location>
</feature>
<organism evidence="2 3">
    <name type="scientific">Streptomyces albiflavescens</name>
    <dbReference type="NCBI Taxonomy" id="1623582"/>
    <lineage>
        <taxon>Bacteria</taxon>
        <taxon>Bacillati</taxon>
        <taxon>Actinomycetota</taxon>
        <taxon>Actinomycetes</taxon>
        <taxon>Kitasatosporales</taxon>
        <taxon>Streptomycetaceae</taxon>
        <taxon>Streptomyces</taxon>
    </lineage>
</organism>
<accession>A0A918DBF9</accession>
<reference evidence="2 3" key="1">
    <citation type="journal article" date="2014" name="Int. J. Syst. Evol. Microbiol.">
        <title>Complete genome sequence of Corynebacterium casei LMG S-19264T (=DSM 44701T), isolated from a smear-ripened cheese.</title>
        <authorList>
            <consortium name="US DOE Joint Genome Institute (JGI-PGF)"/>
            <person name="Walter F."/>
            <person name="Albersmeier A."/>
            <person name="Kalinowski J."/>
            <person name="Ruckert C."/>
        </authorList>
    </citation>
    <scope>NUCLEOTIDE SEQUENCE [LARGE SCALE GENOMIC DNA]</scope>
    <source>
        <strain evidence="2 3">CGMCC 4.7111</strain>
    </source>
</reference>
<dbReference type="Proteomes" id="UP000600365">
    <property type="component" value="Unassembled WGS sequence"/>
</dbReference>
<comment type="caution">
    <text evidence="2">The sequence shown here is derived from an EMBL/GenBank/DDBJ whole genome shotgun (WGS) entry which is preliminary data.</text>
</comment>
<evidence type="ECO:0000313" key="2">
    <source>
        <dbReference type="EMBL" id="GGN95862.1"/>
    </source>
</evidence>